<dbReference type="PANTHER" id="PTHR11412">
    <property type="entry name" value="MACROGLOBULIN / COMPLEMENT"/>
    <property type="match status" value="1"/>
</dbReference>
<dbReference type="PANTHER" id="PTHR11412:SF185">
    <property type="entry name" value="ALPHA-2-MACROGLOBULIN-LIKE PROTEIN 1"/>
    <property type="match status" value="1"/>
</dbReference>
<dbReference type="InterPro" id="IPR014756">
    <property type="entry name" value="Ig_E-set"/>
</dbReference>
<organism evidence="3 4">
    <name type="scientific">Psophia crepitans</name>
    <name type="common">common trumpeter</name>
    <dbReference type="NCBI Taxonomy" id="54359"/>
    <lineage>
        <taxon>Eukaryota</taxon>
        <taxon>Metazoa</taxon>
        <taxon>Chordata</taxon>
        <taxon>Craniata</taxon>
        <taxon>Vertebrata</taxon>
        <taxon>Euteleostomi</taxon>
        <taxon>Archelosauria</taxon>
        <taxon>Archosauria</taxon>
        <taxon>Dinosauria</taxon>
        <taxon>Saurischia</taxon>
        <taxon>Theropoda</taxon>
        <taxon>Coelurosauria</taxon>
        <taxon>Aves</taxon>
        <taxon>Neognathae</taxon>
        <taxon>Neoaves</taxon>
        <taxon>Gruiformes</taxon>
        <taxon>Psophiidae</taxon>
        <taxon>Psophia</taxon>
    </lineage>
</organism>
<dbReference type="Gene3D" id="2.60.40.10">
    <property type="entry name" value="Immunoglobulins"/>
    <property type="match status" value="2"/>
</dbReference>
<keyword evidence="4" id="KW-1185">Reference proteome</keyword>
<dbReference type="InterPro" id="IPR011625">
    <property type="entry name" value="A2M_N_BRD"/>
</dbReference>
<evidence type="ECO:0000259" key="2">
    <source>
        <dbReference type="SMART" id="SM01360"/>
    </source>
</evidence>
<feature type="domain" description="Alpha-2-macroglobulin bait region" evidence="1">
    <location>
        <begin position="169"/>
        <end position="317"/>
    </location>
</feature>
<dbReference type="GO" id="GO:0004866">
    <property type="term" value="F:endopeptidase inhibitor activity"/>
    <property type="evidence" value="ECO:0007669"/>
    <property type="project" value="InterPro"/>
</dbReference>
<feature type="domain" description="Alpha-2-macroglobulin" evidence="2">
    <location>
        <begin position="437"/>
        <end position="526"/>
    </location>
</feature>
<accession>A0A7K9XNS0</accession>
<dbReference type="Pfam" id="PF07703">
    <property type="entry name" value="A2M_BRD"/>
    <property type="match status" value="1"/>
</dbReference>
<dbReference type="SUPFAM" id="SSF81296">
    <property type="entry name" value="E set domains"/>
    <property type="match status" value="1"/>
</dbReference>
<evidence type="ECO:0000259" key="1">
    <source>
        <dbReference type="SMART" id="SM01359"/>
    </source>
</evidence>
<dbReference type="Gene3D" id="2.60.40.1930">
    <property type="match status" value="1"/>
</dbReference>
<dbReference type="InterPro" id="IPR001599">
    <property type="entry name" value="Macroglobln_a2"/>
</dbReference>
<dbReference type="Pfam" id="PF00207">
    <property type="entry name" value="A2M"/>
    <property type="match status" value="1"/>
</dbReference>
<name>A0A7K9XNS0_9GRUI</name>
<protein>
    <submittedName>
        <fullName evidence="3">A2ML1 protein</fullName>
    </submittedName>
</protein>
<reference evidence="3 4" key="1">
    <citation type="submission" date="2019-09" db="EMBL/GenBank/DDBJ databases">
        <title>Bird 10,000 Genomes (B10K) Project - Family phase.</title>
        <authorList>
            <person name="Zhang G."/>
        </authorList>
    </citation>
    <scope>NUCLEOTIDE SEQUENCE [LARGE SCALE GENOMIC DNA]</scope>
    <source>
        <strain evidence="3">B10K-DU-001-60</strain>
        <tissue evidence="3">Muscle</tissue>
    </source>
</reference>
<dbReference type="SMART" id="SM01360">
    <property type="entry name" value="A2M"/>
    <property type="match status" value="1"/>
</dbReference>
<evidence type="ECO:0000313" key="3">
    <source>
        <dbReference type="EMBL" id="NXI98553.1"/>
    </source>
</evidence>
<dbReference type="InterPro" id="IPR040839">
    <property type="entry name" value="MG4"/>
</dbReference>
<proteinExistence type="predicted"/>
<dbReference type="Gene3D" id="2.20.130.20">
    <property type="match status" value="1"/>
</dbReference>
<comment type="caution">
    <text evidence="3">The sequence shown here is derived from an EMBL/GenBank/DDBJ whole genome shotgun (WGS) entry which is preliminary data.</text>
</comment>
<dbReference type="Pfam" id="PF17789">
    <property type="entry name" value="MG4"/>
    <property type="match status" value="1"/>
</dbReference>
<dbReference type="SMART" id="SM01359">
    <property type="entry name" value="A2M_N_2"/>
    <property type="match status" value="1"/>
</dbReference>
<dbReference type="EMBL" id="VWZZ01005802">
    <property type="protein sequence ID" value="NXI98553.1"/>
    <property type="molecule type" value="Genomic_DNA"/>
</dbReference>
<dbReference type="InterPro" id="IPR013783">
    <property type="entry name" value="Ig-like_fold"/>
</dbReference>
<dbReference type="AlphaFoldDB" id="A0A7K9XNS0"/>
<dbReference type="InterPro" id="IPR050473">
    <property type="entry name" value="A2M/Complement_sys"/>
</dbReference>
<evidence type="ECO:0000313" key="4">
    <source>
        <dbReference type="Proteomes" id="UP000587472"/>
    </source>
</evidence>
<gene>
    <name evidence="3" type="primary">A2ml1_5</name>
    <name evidence="3" type="ORF">PSOCRE_R15291</name>
</gene>
<sequence>QTGRNGCFSTEVLPASFNLAGFHPDSQLHAYASLLEEGTGMRRTATKNCTVVNETVTITFKNTDGLYQHGIPYTGMVLLKGTDGSALKEKEFLLVVNTGGKVERRTLRTDRLGRASFMLSTAGWTGQVSLHAELKKDPAASEREGKEYPDYQSVTRYLFPLHSDSNFFLKIRSVEKKLPCSQPQNLWVDYVFDEKAMGIKLQSLDMVFLVLAKGTIANVLRKKLPAEAGPRGSFSLELPIGPELAPTAKVLGYVMLPDSEMVADSTELQVAKCFPNKVNLSFSEQRALVGSQLCLKVQAAPGSLCAVYAVDRHTLSSGPKGKLNPSAVYKLLPMSSEDSYLFEVAEPEFDHCLLVALPSINCFDLPKESWSACQHSLQRRDAPPPCWLWKDWWGHPVSFHPSWKHVQVAPLFAGAELEDEPAGVTHGTGMQTDFLGTWLWELVPVGEGGSAEVTVTVPNAITQWEAGMFCTSPLGLGLAPATTLTAFKPFFVELALPYTVVRHEAFTLVATVINNLRQCLQVQVTLVESAELEVLAGRDGAYRGCVCADEERTFEWSLRATRLGEVNVTVTAKALRSAKLCGTKVPVGPAQGHVDTKTKLLAVQVSLYHRIPS</sequence>
<dbReference type="Proteomes" id="UP000587472">
    <property type="component" value="Unassembled WGS sequence"/>
</dbReference>
<feature type="non-terminal residue" evidence="3">
    <location>
        <position position="613"/>
    </location>
</feature>
<feature type="non-terminal residue" evidence="3">
    <location>
        <position position="1"/>
    </location>
</feature>